<evidence type="ECO:0000313" key="11">
    <source>
        <dbReference type="EMBL" id="GJQ13178.1"/>
    </source>
</evidence>
<dbReference type="GO" id="GO:0003917">
    <property type="term" value="F:DNA topoisomerase type I (single strand cut, ATP-independent) activity"/>
    <property type="evidence" value="ECO:0007669"/>
    <property type="project" value="UniProtKB-EC"/>
</dbReference>
<comment type="similarity">
    <text evidence="2 7">Belongs to the type IA topoisomerase family.</text>
</comment>
<proteinExistence type="inferred from homology"/>
<dbReference type="InterPro" id="IPR013826">
    <property type="entry name" value="Topo_IA_cen_sub3"/>
</dbReference>
<accession>A0A9C7UPD6</accession>
<dbReference type="PROSITE" id="PS50880">
    <property type="entry name" value="TOPRIM"/>
    <property type="match status" value="1"/>
</dbReference>
<dbReference type="Pfam" id="PF01131">
    <property type="entry name" value="Topoisom_bac"/>
    <property type="match status" value="1"/>
</dbReference>
<evidence type="ECO:0000256" key="6">
    <source>
        <dbReference type="ARBA" id="ARBA00023235"/>
    </source>
</evidence>
<dbReference type="InterPro" id="IPR023405">
    <property type="entry name" value="Topo_IA_core_domain"/>
</dbReference>
<dbReference type="GO" id="GO:0006265">
    <property type="term" value="P:DNA topological change"/>
    <property type="evidence" value="ECO:0007669"/>
    <property type="project" value="InterPro"/>
</dbReference>
<dbReference type="GO" id="GO:0006310">
    <property type="term" value="P:DNA recombination"/>
    <property type="evidence" value="ECO:0007669"/>
    <property type="project" value="TreeGrafter"/>
</dbReference>
<dbReference type="InterPro" id="IPR006171">
    <property type="entry name" value="TOPRIM_dom"/>
</dbReference>
<dbReference type="Proteomes" id="UP001061958">
    <property type="component" value="Unassembled WGS sequence"/>
</dbReference>
<keyword evidence="6 7" id="KW-0413">Isomerase</keyword>
<dbReference type="PANTHER" id="PTHR11390:SF21">
    <property type="entry name" value="DNA TOPOISOMERASE 3-ALPHA"/>
    <property type="match status" value="1"/>
</dbReference>
<evidence type="ECO:0000256" key="2">
    <source>
        <dbReference type="ARBA" id="ARBA00009446"/>
    </source>
</evidence>
<dbReference type="EMBL" id="BQMJ01000041">
    <property type="protein sequence ID" value="GJQ13178.1"/>
    <property type="molecule type" value="Genomic_DNA"/>
</dbReference>
<evidence type="ECO:0000256" key="1">
    <source>
        <dbReference type="ARBA" id="ARBA00000213"/>
    </source>
</evidence>
<comment type="function">
    <text evidence="7">Introduces a single-strand break via transesterification at a target site in duplex DNA. Releases the supercoiling and torsional tension of DNA introduced during the DNA replication and transcription by transiently cleaving and rejoining one strand of the DNA duplex. The scissile phosphodiester is attacked by the catalytic tyrosine of the enzyme, resulting in the formation of a DNA-(5'-phosphotyrosyl)-enzyme intermediate and the expulsion of a 3'-OH DNA strand.</text>
</comment>
<feature type="domain" description="Toprim" evidence="8">
    <location>
        <begin position="3"/>
        <end position="158"/>
    </location>
</feature>
<dbReference type="CDD" id="cd03362">
    <property type="entry name" value="TOPRIM_TopoIA_TopoIII"/>
    <property type="match status" value="1"/>
</dbReference>
<evidence type="ECO:0000256" key="5">
    <source>
        <dbReference type="ARBA" id="ARBA00023125"/>
    </source>
</evidence>
<reference evidence="10" key="2">
    <citation type="submission" date="2022-01" db="EMBL/GenBank/DDBJ databases">
        <authorList>
            <person name="Hirooka S."/>
            <person name="Miyagishima S.Y."/>
        </authorList>
    </citation>
    <scope>NUCLEOTIDE SEQUENCE</scope>
    <source>
        <strain evidence="10">NBRC 102759</strain>
    </source>
</reference>
<dbReference type="PROSITE" id="PS00396">
    <property type="entry name" value="TOPO_IA_1"/>
    <property type="match status" value="1"/>
</dbReference>
<dbReference type="InterPro" id="IPR023406">
    <property type="entry name" value="Topo_IA_AS"/>
</dbReference>
<dbReference type="Gene3D" id="2.70.20.10">
    <property type="entry name" value="Topoisomerase I, domain 3"/>
    <property type="match status" value="1"/>
</dbReference>
<evidence type="ECO:0000259" key="8">
    <source>
        <dbReference type="PROSITE" id="PS50880"/>
    </source>
</evidence>
<dbReference type="PROSITE" id="PS52039">
    <property type="entry name" value="TOPO_IA_2"/>
    <property type="match status" value="1"/>
</dbReference>
<organism evidence="10 12">
    <name type="scientific">Galdieria partita</name>
    <dbReference type="NCBI Taxonomy" id="83374"/>
    <lineage>
        <taxon>Eukaryota</taxon>
        <taxon>Rhodophyta</taxon>
        <taxon>Bangiophyceae</taxon>
        <taxon>Galdieriales</taxon>
        <taxon>Galdieriaceae</taxon>
        <taxon>Galdieria</taxon>
    </lineage>
</organism>
<evidence type="ECO:0000256" key="3">
    <source>
        <dbReference type="ARBA" id="ARBA00012891"/>
    </source>
</evidence>
<dbReference type="EC" id="5.6.2.1" evidence="3 7"/>
<comment type="caution">
    <text evidence="10">The sequence shown here is derived from an EMBL/GenBank/DDBJ whole genome shotgun (WGS) entry which is preliminary data.</text>
</comment>
<evidence type="ECO:0000313" key="10">
    <source>
        <dbReference type="EMBL" id="GJQ10824.1"/>
    </source>
</evidence>
<dbReference type="FunFam" id="3.40.50.140:FF:000003">
    <property type="entry name" value="DNA topoisomerase"/>
    <property type="match status" value="1"/>
</dbReference>
<dbReference type="Gene3D" id="1.10.460.10">
    <property type="entry name" value="Topoisomerase I, domain 2"/>
    <property type="match status" value="1"/>
</dbReference>
<sequence>MKRILNVAEKPSAARELSYALATKQNIRVREVGSRLKVYEFEFDLNRERVTMIFSSVAGHIKALDFHEYYRCWDSCDQLALLDPSKTPVKEYVPEDKKFLENSLKNEARSCCKLFLWLDCDSEGEKIAYEVLDICQQENRSLRIPSNVKRARFSAITAQDARKALQNLTTLHYPTVSMVSTRQEIDLRAGAAFTRFLTKFIQNRFRIPLKGDKNVILSYGPCQFPTLGLVVDRLLTIRAFQPRLFYYLELTISCESSYAEKYVLTWDRKHLFDRYCCALLYELCYSSLLRNNFHTTISDVKKTSKTRRRPFPLDTVELQRLASREFNFSSDKTMKVAESLYSEGYISYPRTETNIFPSTIDLSKLVLLQQNDPRWQGFVQKIMECWSHCSPRQGTKDDKAHPPIHPIKAAPKRGFKDKEFEAIYELVTRRFLACCSIDAKGYETIITVKVGFESFHIHGLSIEEAGYLQVYPYEHWSERVLPTEFEEGTSVHVVSLMMKEGSTSAPKPLSESDLLGLMDKYGIGTDATMAEHIRKIQNREYVTKQGNFFYPMALGLALVEAFEACEAYLARPTSRSEQERDLRQISQGSRDASDVLYSALSAFTCNLQKLQTAKNVLHQVFSVHFDSI</sequence>
<feature type="domain" description="Topo IA-type catalytic" evidence="9">
    <location>
        <begin position="172"/>
        <end position="607"/>
    </location>
</feature>
<dbReference type="InterPro" id="IPR013825">
    <property type="entry name" value="Topo_IA_cen_sub2"/>
</dbReference>
<dbReference type="PANTHER" id="PTHR11390">
    <property type="entry name" value="PROKARYOTIC DNA TOPOISOMERASE"/>
    <property type="match status" value="1"/>
</dbReference>
<dbReference type="OrthoDB" id="430051at2759"/>
<keyword evidence="4 7" id="KW-0799">Topoisomerase</keyword>
<dbReference type="SMART" id="SM00493">
    <property type="entry name" value="TOPRIM"/>
    <property type="match status" value="1"/>
</dbReference>
<dbReference type="SMART" id="SM00436">
    <property type="entry name" value="TOP1Bc"/>
    <property type="match status" value="1"/>
</dbReference>
<dbReference type="AlphaFoldDB" id="A0A9C7UPD6"/>
<protein>
    <recommendedName>
        <fullName evidence="3 7">DNA topoisomerase</fullName>
        <ecNumber evidence="3 7">5.6.2.1</ecNumber>
    </recommendedName>
</protein>
<evidence type="ECO:0000259" key="9">
    <source>
        <dbReference type="PROSITE" id="PS52039"/>
    </source>
</evidence>
<dbReference type="InterPro" id="IPR003601">
    <property type="entry name" value="Topo_IA_2"/>
</dbReference>
<comment type="catalytic activity">
    <reaction evidence="1 7">
        <text>ATP-independent breakage of single-stranded DNA, followed by passage and rejoining.</text>
        <dbReference type="EC" id="5.6.2.1"/>
    </reaction>
</comment>
<dbReference type="InterPro" id="IPR013824">
    <property type="entry name" value="Topo_IA_cen_sub1"/>
</dbReference>
<name>A0A9C7UPD6_9RHOD</name>
<dbReference type="InterPro" id="IPR000380">
    <property type="entry name" value="Topo_IA"/>
</dbReference>
<dbReference type="GO" id="GO:0006281">
    <property type="term" value="P:DNA repair"/>
    <property type="evidence" value="ECO:0007669"/>
    <property type="project" value="TreeGrafter"/>
</dbReference>
<dbReference type="InterPro" id="IPR013497">
    <property type="entry name" value="Topo_IA_cen"/>
</dbReference>
<dbReference type="Gene3D" id="1.10.290.10">
    <property type="entry name" value="Topoisomerase I, domain 4"/>
    <property type="match status" value="1"/>
</dbReference>
<evidence type="ECO:0000256" key="7">
    <source>
        <dbReference type="RuleBase" id="RU362092"/>
    </source>
</evidence>
<dbReference type="Gene3D" id="3.40.50.140">
    <property type="match status" value="1"/>
</dbReference>
<keyword evidence="5 7" id="KW-0238">DNA-binding</keyword>
<keyword evidence="12" id="KW-1185">Reference proteome</keyword>
<evidence type="ECO:0000256" key="4">
    <source>
        <dbReference type="ARBA" id="ARBA00023029"/>
    </source>
</evidence>
<dbReference type="GO" id="GO:0003677">
    <property type="term" value="F:DNA binding"/>
    <property type="evidence" value="ECO:0007669"/>
    <property type="project" value="UniProtKB-KW"/>
</dbReference>
<dbReference type="PRINTS" id="PR00417">
    <property type="entry name" value="PRTPISMRASEI"/>
</dbReference>
<dbReference type="CDD" id="cd00186">
    <property type="entry name" value="TOP1Ac"/>
    <property type="match status" value="1"/>
</dbReference>
<dbReference type="InterPro" id="IPR003602">
    <property type="entry name" value="Topo_IA_DNA-bd_dom"/>
</dbReference>
<gene>
    <name evidence="10" type="ORF">GpartN1_g2615.t1</name>
    <name evidence="11" type="ORF">GpartN1_g4969.t1</name>
</gene>
<dbReference type="Pfam" id="PF01751">
    <property type="entry name" value="Toprim"/>
    <property type="match status" value="1"/>
</dbReference>
<dbReference type="GO" id="GO:0005634">
    <property type="term" value="C:nucleus"/>
    <property type="evidence" value="ECO:0007669"/>
    <property type="project" value="TreeGrafter"/>
</dbReference>
<dbReference type="FunFam" id="1.10.290.10:FF:000001">
    <property type="entry name" value="DNA topoisomerase"/>
    <property type="match status" value="1"/>
</dbReference>
<reference evidence="10" key="1">
    <citation type="journal article" date="2022" name="Proc. Natl. Acad. Sci. U.S.A.">
        <title>Life cycle and functional genomics of the unicellular red alga Galdieria for elucidating algal and plant evolution and industrial use.</title>
        <authorList>
            <person name="Hirooka S."/>
            <person name="Itabashi T."/>
            <person name="Ichinose T.M."/>
            <person name="Onuma R."/>
            <person name="Fujiwara T."/>
            <person name="Yamashita S."/>
            <person name="Jong L.W."/>
            <person name="Tomita R."/>
            <person name="Iwane A.H."/>
            <person name="Miyagishima S.Y."/>
        </authorList>
    </citation>
    <scope>NUCLEOTIDE SEQUENCE</scope>
    <source>
        <strain evidence="10">NBRC 102759</strain>
    </source>
</reference>
<dbReference type="InterPro" id="IPR034144">
    <property type="entry name" value="TOPRIM_TopoIII"/>
</dbReference>
<dbReference type="EMBL" id="BQMJ01000018">
    <property type="protein sequence ID" value="GJQ10824.1"/>
    <property type="molecule type" value="Genomic_DNA"/>
</dbReference>
<dbReference type="SMART" id="SM00437">
    <property type="entry name" value="TOP1Ac"/>
    <property type="match status" value="1"/>
</dbReference>
<evidence type="ECO:0000313" key="12">
    <source>
        <dbReference type="Proteomes" id="UP001061958"/>
    </source>
</evidence>
<dbReference type="GO" id="GO:0031422">
    <property type="term" value="C:RecQ family helicase-topoisomerase III complex"/>
    <property type="evidence" value="ECO:0007669"/>
    <property type="project" value="TreeGrafter"/>
</dbReference>
<dbReference type="SUPFAM" id="SSF56712">
    <property type="entry name" value="Prokaryotic type I DNA topoisomerase"/>
    <property type="match status" value="1"/>
</dbReference>